<evidence type="ECO:0000256" key="15">
    <source>
        <dbReference type="HAMAP-Rule" id="MF_00283"/>
    </source>
</evidence>
<evidence type="ECO:0000256" key="12">
    <source>
        <dbReference type="ARBA" id="ARBA00022917"/>
    </source>
</evidence>
<dbReference type="InterPro" id="IPR045864">
    <property type="entry name" value="aa-tRNA-synth_II/BPL/LPL"/>
</dbReference>
<keyword evidence="21" id="KW-1185">Reference proteome</keyword>
<accession>A0ABW5XPB6</accession>
<evidence type="ECO:0000313" key="21">
    <source>
        <dbReference type="Proteomes" id="UP001597601"/>
    </source>
</evidence>
<dbReference type="InterPro" id="IPR036690">
    <property type="entry name" value="Fdx_antiC-bd_sf"/>
</dbReference>
<dbReference type="PROSITE" id="PS50886">
    <property type="entry name" value="TRBD"/>
    <property type="match status" value="1"/>
</dbReference>
<dbReference type="InterPro" id="IPR009061">
    <property type="entry name" value="DNA-bd_dom_put_sf"/>
</dbReference>
<dbReference type="SUPFAM" id="SSF46955">
    <property type="entry name" value="Putative DNA-binding domain"/>
    <property type="match status" value="1"/>
</dbReference>
<dbReference type="Pfam" id="PF17759">
    <property type="entry name" value="tRNA_synthFbeta"/>
    <property type="match status" value="1"/>
</dbReference>
<dbReference type="NCBIfam" id="TIGR00472">
    <property type="entry name" value="pheT_bact"/>
    <property type="match status" value="1"/>
</dbReference>
<evidence type="ECO:0000256" key="8">
    <source>
        <dbReference type="ARBA" id="ARBA00022741"/>
    </source>
</evidence>
<dbReference type="CDD" id="cd00769">
    <property type="entry name" value="PheRS_beta_core"/>
    <property type="match status" value="1"/>
</dbReference>
<feature type="domain" description="FDX-ACB" evidence="18">
    <location>
        <begin position="705"/>
        <end position="798"/>
    </location>
</feature>
<keyword evidence="9 15" id="KW-0067">ATP-binding</keyword>
<keyword evidence="7 15" id="KW-0479">Metal-binding</keyword>
<evidence type="ECO:0000313" key="20">
    <source>
        <dbReference type="EMBL" id="MFD2864897.1"/>
    </source>
</evidence>
<evidence type="ECO:0000256" key="2">
    <source>
        <dbReference type="ARBA" id="ARBA00008653"/>
    </source>
</evidence>
<dbReference type="Gene3D" id="3.50.40.10">
    <property type="entry name" value="Phenylalanyl-trna Synthetase, Chain B, domain 3"/>
    <property type="match status" value="1"/>
</dbReference>
<dbReference type="Gene3D" id="3.30.56.10">
    <property type="match status" value="2"/>
</dbReference>
<dbReference type="PANTHER" id="PTHR10947">
    <property type="entry name" value="PHENYLALANYL-TRNA SYNTHETASE BETA CHAIN AND LEUCINE-RICH REPEAT-CONTAINING PROTEIN 47"/>
    <property type="match status" value="1"/>
</dbReference>
<dbReference type="SMART" id="SM00896">
    <property type="entry name" value="FDX-ACB"/>
    <property type="match status" value="1"/>
</dbReference>
<evidence type="ECO:0000256" key="10">
    <source>
        <dbReference type="ARBA" id="ARBA00022842"/>
    </source>
</evidence>
<dbReference type="InterPro" id="IPR002547">
    <property type="entry name" value="tRNA-bd_dom"/>
</dbReference>
<dbReference type="InterPro" id="IPR005146">
    <property type="entry name" value="B3/B4_tRNA-bd"/>
</dbReference>
<evidence type="ECO:0000256" key="4">
    <source>
        <dbReference type="ARBA" id="ARBA00022490"/>
    </source>
</evidence>
<organism evidence="20 21">
    <name type="scientific">Mucilaginibacter antarcticus</name>
    <dbReference type="NCBI Taxonomy" id="1855725"/>
    <lineage>
        <taxon>Bacteria</taxon>
        <taxon>Pseudomonadati</taxon>
        <taxon>Bacteroidota</taxon>
        <taxon>Sphingobacteriia</taxon>
        <taxon>Sphingobacteriales</taxon>
        <taxon>Sphingobacteriaceae</taxon>
        <taxon>Mucilaginibacter</taxon>
    </lineage>
</organism>
<dbReference type="SUPFAM" id="SSF55681">
    <property type="entry name" value="Class II aaRS and biotin synthetases"/>
    <property type="match status" value="1"/>
</dbReference>
<proteinExistence type="inferred from homology"/>
<dbReference type="Pfam" id="PF03484">
    <property type="entry name" value="B5"/>
    <property type="match status" value="1"/>
</dbReference>
<evidence type="ECO:0000256" key="3">
    <source>
        <dbReference type="ARBA" id="ARBA00011209"/>
    </source>
</evidence>
<dbReference type="RefSeq" id="WP_377126218.1">
    <property type="nucleotide sequence ID" value="NZ_JBHUON010000009.1"/>
</dbReference>
<dbReference type="PROSITE" id="PS51483">
    <property type="entry name" value="B5"/>
    <property type="match status" value="1"/>
</dbReference>
<sequence length="799" mass="87578">MKISYNWLKEFVNTDKSPQEISTILTGTGLEVESVEKVQAIPGGLEGLVIGFVKETAQHPNADRLKVTKVDVGGPADLQIVCGAANVAAGQKVVVATVGTTVHPTTGEPFLIKESKIRGEVSLGMICAEDEIGLGNSHDGIMILAEDAPVGTLAKEYFKLNDDYMYEIGLTPNRADAVSHLGTARDIAAFLKIGITKPDVSAFKVDNTDRVIEVVVENEAAAPRYADLTISGIEVKESPQWLKERLAVIGVRAINNVVDATNYVLHDLGQPLHAFDADAIKGNKVIVKNVAEGTVFKTLDDVDRKLSADDLMICNAEVPMCIAGVFGGADSGVKATTTSIFLESAYFNAVSVRKTAKRHNLKTDASFRFERGTDPDMVVFALKRAALLIKEIAGGQISSDIIDLYPNPVAPFDVDLGYANVHRLIGQVIPHEEIKAIITALDIQIVSESAEGVILKVPPYRVDVTRDVDVIEEILRIYGYNNIAIPTQVRASLSASPKPEKDTVQNMLSDLLTANGFNEIMSNSLTKSAYSSDLDSAVKILNPLSSDLDVMRQTMVYSGLEAIAYNQNRQNADVKFYEFGKVYSIKDDKYNESQRFAIFMSGATTSAQWNQKATAATFYNLKAIVDGILQKLNINDVTVEDATCSKMAYGLNYIKNGKTLVKLGSVSKDALKKADVDKEVFWADFSFDQVMQIVKKNKIVYQEISKFPAVKRDLSMLIDNHITFGQLKQIAQRTERKLLKDVTVFDVYQGDKLPAGKKSYALSFIIQDAEKTLTDKTIDAIMQKLIYNLQKEAGAEIRK</sequence>
<dbReference type="GO" id="GO:0004826">
    <property type="term" value="F:phenylalanine-tRNA ligase activity"/>
    <property type="evidence" value="ECO:0007669"/>
    <property type="project" value="UniProtKB-EC"/>
</dbReference>
<comment type="subcellular location">
    <subcellularLocation>
        <location evidence="1 15">Cytoplasm</location>
    </subcellularLocation>
</comment>
<keyword evidence="12 15" id="KW-0648">Protein biosynthesis</keyword>
<keyword evidence="4 15" id="KW-0963">Cytoplasm</keyword>
<keyword evidence="10 15" id="KW-0460">Magnesium</keyword>
<dbReference type="PROSITE" id="PS51447">
    <property type="entry name" value="FDX_ACB"/>
    <property type="match status" value="1"/>
</dbReference>
<feature type="domain" description="B5" evidence="19">
    <location>
        <begin position="409"/>
        <end position="485"/>
    </location>
</feature>
<comment type="cofactor">
    <cofactor evidence="15">
        <name>Mg(2+)</name>
        <dbReference type="ChEBI" id="CHEBI:18420"/>
    </cofactor>
    <text evidence="15">Binds 2 magnesium ions per tetramer.</text>
</comment>
<dbReference type="NCBIfam" id="NF045760">
    <property type="entry name" value="YtpR"/>
    <property type="match status" value="1"/>
</dbReference>
<dbReference type="SUPFAM" id="SSF50249">
    <property type="entry name" value="Nucleic acid-binding proteins"/>
    <property type="match status" value="1"/>
</dbReference>
<reference evidence="21" key="1">
    <citation type="journal article" date="2019" name="Int. J. Syst. Evol. Microbiol.">
        <title>The Global Catalogue of Microorganisms (GCM) 10K type strain sequencing project: providing services to taxonomists for standard genome sequencing and annotation.</title>
        <authorList>
            <consortium name="The Broad Institute Genomics Platform"/>
            <consortium name="The Broad Institute Genome Sequencing Center for Infectious Disease"/>
            <person name="Wu L."/>
            <person name="Ma J."/>
        </authorList>
    </citation>
    <scope>NUCLEOTIDE SEQUENCE [LARGE SCALE GENOMIC DNA]</scope>
    <source>
        <strain evidence="21">KCTC 52232</strain>
    </source>
</reference>
<comment type="similarity">
    <text evidence="2 15">Belongs to the phenylalanyl-tRNA synthetase beta subunit family. Type 1 subfamily.</text>
</comment>
<keyword evidence="13 15" id="KW-0030">Aminoacyl-tRNA synthetase</keyword>
<comment type="subunit">
    <text evidence="3 15">Tetramer of two alpha and two beta subunits.</text>
</comment>
<protein>
    <recommendedName>
        <fullName evidence="15">Phenylalanine--tRNA ligase beta subunit</fullName>
        <ecNumber evidence="15">6.1.1.20</ecNumber>
    </recommendedName>
    <alternativeName>
        <fullName evidence="15">Phenylalanyl-tRNA synthetase beta subunit</fullName>
        <shortName evidence="15">PheRS</shortName>
    </alternativeName>
</protein>
<dbReference type="InterPro" id="IPR005121">
    <property type="entry name" value="Fdx_antiC-bd"/>
</dbReference>
<gene>
    <name evidence="15 20" type="primary">pheT</name>
    <name evidence="20" type="ORF">ACFSYC_09375</name>
</gene>
<name>A0ABW5XPB6_9SPHI</name>
<feature type="binding site" evidence="15">
    <location>
        <position position="469"/>
    </location>
    <ligand>
        <name>Mg(2+)</name>
        <dbReference type="ChEBI" id="CHEBI:18420"/>
        <note>shared with alpha subunit</note>
    </ligand>
</feature>
<dbReference type="Gene3D" id="3.30.930.10">
    <property type="entry name" value="Bira Bifunctional Protein, Domain 2"/>
    <property type="match status" value="1"/>
</dbReference>
<evidence type="ECO:0000256" key="1">
    <source>
        <dbReference type="ARBA" id="ARBA00004496"/>
    </source>
</evidence>
<dbReference type="Gene3D" id="3.30.70.380">
    <property type="entry name" value="Ferrodoxin-fold anticodon-binding domain"/>
    <property type="match status" value="1"/>
</dbReference>
<keyword evidence="6 15" id="KW-0436">Ligase</keyword>
<dbReference type="SUPFAM" id="SSF54991">
    <property type="entry name" value="Anticodon-binding domain of PheRS"/>
    <property type="match status" value="1"/>
</dbReference>
<comment type="catalytic activity">
    <reaction evidence="14 15">
        <text>tRNA(Phe) + L-phenylalanine + ATP = L-phenylalanyl-tRNA(Phe) + AMP + diphosphate + H(+)</text>
        <dbReference type="Rhea" id="RHEA:19413"/>
        <dbReference type="Rhea" id="RHEA-COMP:9668"/>
        <dbReference type="Rhea" id="RHEA-COMP:9699"/>
        <dbReference type="ChEBI" id="CHEBI:15378"/>
        <dbReference type="ChEBI" id="CHEBI:30616"/>
        <dbReference type="ChEBI" id="CHEBI:33019"/>
        <dbReference type="ChEBI" id="CHEBI:58095"/>
        <dbReference type="ChEBI" id="CHEBI:78442"/>
        <dbReference type="ChEBI" id="CHEBI:78531"/>
        <dbReference type="ChEBI" id="CHEBI:456215"/>
        <dbReference type="EC" id="6.1.1.20"/>
    </reaction>
</comment>
<feature type="binding site" evidence="15">
    <location>
        <position position="473"/>
    </location>
    <ligand>
        <name>Mg(2+)</name>
        <dbReference type="ChEBI" id="CHEBI:18420"/>
        <note>shared with alpha subunit</note>
    </ligand>
</feature>
<dbReference type="SMART" id="SM00873">
    <property type="entry name" value="B3_4"/>
    <property type="match status" value="1"/>
</dbReference>
<dbReference type="EMBL" id="JBHUON010000009">
    <property type="protein sequence ID" value="MFD2864897.1"/>
    <property type="molecule type" value="Genomic_DNA"/>
</dbReference>
<evidence type="ECO:0000256" key="5">
    <source>
        <dbReference type="ARBA" id="ARBA00022555"/>
    </source>
</evidence>
<dbReference type="InterPro" id="IPR004532">
    <property type="entry name" value="Phe-tRNA-ligase_IIc_bsu_bact"/>
</dbReference>
<keyword evidence="11 16" id="KW-0694">RNA-binding</keyword>
<feature type="binding site" evidence="15">
    <location>
        <position position="472"/>
    </location>
    <ligand>
        <name>Mg(2+)</name>
        <dbReference type="ChEBI" id="CHEBI:18420"/>
        <note>shared with alpha subunit</note>
    </ligand>
</feature>
<evidence type="ECO:0000256" key="11">
    <source>
        <dbReference type="ARBA" id="ARBA00022884"/>
    </source>
</evidence>
<evidence type="ECO:0000256" key="6">
    <source>
        <dbReference type="ARBA" id="ARBA00022598"/>
    </source>
</evidence>
<keyword evidence="5 16" id="KW-0820">tRNA-binding</keyword>
<evidence type="ECO:0000259" key="18">
    <source>
        <dbReference type="PROSITE" id="PS51447"/>
    </source>
</evidence>
<dbReference type="PANTHER" id="PTHR10947:SF0">
    <property type="entry name" value="PHENYLALANINE--TRNA LIGASE BETA SUBUNIT"/>
    <property type="match status" value="1"/>
</dbReference>
<dbReference type="Proteomes" id="UP001597601">
    <property type="component" value="Unassembled WGS sequence"/>
</dbReference>
<dbReference type="Gene3D" id="2.40.50.140">
    <property type="entry name" value="Nucleic acid-binding proteins"/>
    <property type="match status" value="1"/>
</dbReference>
<keyword evidence="8 15" id="KW-0547">Nucleotide-binding</keyword>
<evidence type="ECO:0000256" key="16">
    <source>
        <dbReference type="PROSITE-ProRule" id="PRU00209"/>
    </source>
</evidence>
<evidence type="ECO:0000259" key="17">
    <source>
        <dbReference type="PROSITE" id="PS50886"/>
    </source>
</evidence>
<dbReference type="HAMAP" id="MF_00283">
    <property type="entry name" value="Phe_tRNA_synth_beta1"/>
    <property type="match status" value="1"/>
</dbReference>
<evidence type="ECO:0000256" key="9">
    <source>
        <dbReference type="ARBA" id="ARBA00022840"/>
    </source>
</evidence>
<dbReference type="InterPro" id="IPR041616">
    <property type="entry name" value="PheRS_beta_core"/>
</dbReference>
<dbReference type="InterPro" id="IPR045060">
    <property type="entry name" value="Phe-tRNA-ligase_IIc_bsu"/>
</dbReference>
<dbReference type="InterPro" id="IPR020825">
    <property type="entry name" value="Phe-tRNA_synthase-like_B3/B4"/>
</dbReference>
<dbReference type="CDD" id="cd02796">
    <property type="entry name" value="tRNA_bind_bactPheRS"/>
    <property type="match status" value="1"/>
</dbReference>
<evidence type="ECO:0000256" key="13">
    <source>
        <dbReference type="ARBA" id="ARBA00023146"/>
    </source>
</evidence>
<dbReference type="Pfam" id="PF03147">
    <property type="entry name" value="FDX-ACB"/>
    <property type="match status" value="1"/>
</dbReference>
<dbReference type="InterPro" id="IPR012340">
    <property type="entry name" value="NA-bd_OB-fold"/>
</dbReference>
<dbReference type="EC" id="6.1.1.20" evidence="15"/>
<evidence type="ECO:0000259" key="19">
    <source>
        <dbReference type="PROSITE" id="PS51483"/>
    </source>
</evidence>
<dbReference type="Pfam" id="PF01588">
    <property type="entry name" value="tRNA_bind"/>
    <property type="match status" value="1"/>
</dbReference>
<evidence type="ECO:0000256" key="14">
    <source>
        <dbReference type="ARBA" id="ARBA00049255"/>
    </source>
</evidence>
<dbReference type="InterPro" id="IPR033714">
    <property type="entry name" value="tRNA_bind_bactPheRS"/>
</dbReference>
<dbReference type="SUPFAM" id="SSF56037">
    <property type="entry name" value="PheT/TilS domain"/>
    <property type="match status" value="1"/>
</dbReference>
<feature type="binding site" evidence="15">
    <location>
        <position position="463"/>
    </location>
    <ligand>
        <name>Mg(2+)</name>
        <dbReference type="ChEBI" id="CHEBI:18420"/>
        <note>shared with alpha subunit</note>
    </ligand>
</feature>
<comment type="caution">
    <text evidence="20">The sequence shown here is derived from an EMBL/GenBank/DDBJ whole genome shotgun (WGS) entry which is preliminary data.</text>
</comment>
<dbReference type="InterPro" id="IPR005147">
    <property type="entry name" value="tRNA_synthase_B5-dom"/>
</dbReference>
<feature type="domain" description="TRNA-binding" evidence="17">
    <location>
        <begin position="42"/>
        <end position="155"/>
    </location>
</feature>
<dbReference type="Pfam" id="PF03483">
    <property type="entry name" value="B3_4"/>
    <property type="match status" value="1"/>
</dbReference>
<evidence type="ECO:0000256" key="7">
    <source>
        <dbReference type="ARBA" id="ARBA00022723"/>
    </source>
</evidence>
<dbReference type="SMART" id="SM00874">
    <property type="entry name" value="B5"/>
    <property type="match status" value="1"/>
</dbReference>